<dbReference type="EMBL" id="CP146022">
    <property type="protein sequence ID" value="WWQ67859.1"/>
    <property type="molecule type" value="Genomic_DNA"/>
</dbReference>
<evidence type="ECO:0000313" key="1">
    <source>
        <dbReference type="EMBL" id="WWQ67859.1"/>
    </source>
</evidence>
<organism evidence="1 2">
    <name type="scientific">Streptomyces citrinus</name>
    <dbReference type="NCBI Taxonomy" id="3118173"/>
    <lineage>
        <taxon>Bacteria</taxon>
        <taxon>Bacillati</taxon>
        <taxon>Actinomycetota</taxon>
        <taxon>Actinomycetes</taxon>
        <taxon>Kitasatosporales</taxon>
        <taxon>Streptomycetaceae</taxon>
        <taxon>Streptomyces</taxon>
    </lineage>
</organism>
<gene>
    <name evidence="1" type="ORF">V2W30_34050</name>
</gene>
<sequence length="490" mass="52443">MSKDAVNTALDASRTDAAQAPADAGDAGYSKDLKSRHVNMIAIGGAIGTGLFLGAGGRLHDAGPALVFAYLVCGVFAYFVVRALGEMVVYRPSSGSFVSYAREFLGEKGAYVAGWMYFLNWSMTGIADITAIALYTQYWSAFTTIPQWVLALIALAVVLGVNLISVKYFGEMEFWFSIIKVATLVAFLLVGIFLLATQHPIDGQTPGLSMITDHGGIMPSGLMSVVLVMQGVVFAYAALELVGVAAGETAEPQKIVPRAVNSIMWRVGIFYCGSVLLLALLLPATSYSSNESPFVTLFSKLGVGGIGDIMNLVVLTAAMSSLNSGLYSTGRILRSMAMSGSAPKFTARMNRSQVPYGGILLTAGVGVLGVGLNYLLPHDAFEIVIEVSSIGIIGTWIMIMVAHLAFVRRAKEGLVERPSFRLPWSPVTEIVTIVFLVLVLGLMWNDEETGRKTLMLIPIVAVALVIGWFGARRRIDRLATDELTKVADGK</sequence>
<name>A0ACD5AKZ5_9ACTN</name>
<reference evidence="1" key="1">
    <citation type="journal article" date="2025" name="Int. J. Syst. Evol. Microbiol.">
        <title>Streptomyces citrinus sp. nov., with yellow diffusible pigment.</title>
        <authorList>
            <person name="He Y."/>
            <person name="Yang E."/>
            <person name="Xu J."/>
            <person name="Sun Y."/>
            <person name="Sun L."/>
        </authorList>
    </citation>
    <scope>NUCLEOTIDE SEQUENCE</scope>
    <source>
        <strain evidence="1">Q6</strain>
    </source>
</reference>
<dbReference type="Proteomes" id="UP001432251">
    <property type="component" value="Chromosome"/>
</dbReference>
<proteinExistence type="predicted"/>
<keyword evidence="2" id="KW-1185">Reference proteome</keyword>
<accession>A0ACD5AKZ5</accession>
<protein>
    <submittedName>
        <fullName evidence="1">Amino acid permease</fullName>
    </submittedName>
</protein>
<evidence type="ECO:0000313" key="2">
    <source>
        <dbReference type="Proteomes" id="UP001432251"/>
    </source>
</evidence>